<dbReference type="EMBL" id="BBJM01000013">
    <property type="protein sequence ID" value="GAK47850.1"/>
    <property type="molecule type" value="Genomic_DNA"/>
</dbReference>
<accession>A0A081BII2</accession>
<dbReference type="RefSeq" id="WP_034527608.1">
    <property type="nucleotide sequence ID" value="NZ_BBJM01000013.1"/>
</dbReference>
<dbReference type="eggNOG" id="COG5549">
    <property type="taxonomic scope" value="Bacteria"/>
</dbReference>
<dbReference type="GO" id="GO:0004222">
    <property type="term" value="F:metalloendopeptidase activity"/>
    <property type="evidence" value="ECO:0007669"/>
    <property type="project" value="InterPro"/>
</dbReference>
<dbReference type="SUPFAM" id="SSF55486">
    <property type="entry name" value="Metalloproteases ('zincins'), catalytic domain"/>
    <property type="match status" value="1"/>
</dbReference>
<gene>
    <name evidence="6" type="ORF">LOSG293_130390</name>
</gene>
<dbReference type="InterPro" id="IPR001818">
    <property type="entry name" value="Pept_M10_metallopeptidase"/>
</dbReference>
<protein>
    <submittedName>
        <fullName evidence="6">Peptidase</fullName>
    </submittedName>
</protein>
<evidence type="ECO:0000256" key="4">
    <source>
        <dbReference type="ARBA" id="ARBA00022833"/>
    </source>
</evidence>
<evidence type="ECO:0000313" key="6">
    <source>
        <dbReference type="EMBL" id="GAK47850.1"/>
    </source>
</evidence>
<dbReference type="CDD" id="cd04268">
    <property type="entry name" value="ZnMc_MMP_like"/>
    <property type="match status" value="1"/>
</dbReference>
<dbReference type="STRING" id="1291743.LOSG293_130390"/>
<evidence type="ECO:0000256" key="1">
    <source>
        <dbReference type="ARBA" id="ARBA00022670"/>
    </source>
</evidence>
<dbReference type="Pfam" id="PF00413">
    <property type="entry name" value="Peptidase_M10"/>
    <property type="match status" value="1"/>
</dbReference>
<dbReference type="GO" id="GO:0006508">
    <property type="term" value="P:proteolysis"/>
    <property type="evidence" value="ECO:0007669"/>
    <property type="project" value="UniProtKB-KW"/>
</dbReference>
<feature type="domain" description="Peptidase metallopeptidase" evidence="5">
    <location>
        <begin position="78"/>
        <end position="229"/>
    </location>
</feature>
<reference evidence="6" key="1">
    <citation type="journal article" date="2014" name="Genome Announc.">
        <title>Draft Genome Sequence of Lactobacillus oryzae Strain SG293T.</title>
        <authorList>
            <person name="Tanizawa Y."/>
            <person name="Fujisawa T."/>
            <person name="Mochizuki T."/>
            <person name="Kaminuma E."/>
            <person name="Nakamura Y."/>
            <person name="Tohno M."/>
        </authorList>
    </citation>
    <scope>NUCLEOTIDE SEQUENCE [LARGE SCALE GENOMIC DNA]</scope>
    <source>
        <strain evidence="6">SG293</strain>
    </source>
</reference>
<evidence type="ECO:0000256" key="3">
    <source>
        <dbReference type="ARBA" id="ARBA00022801"/>
    </source>
</evidence>
<dbReference type="OrthoDB" id="2148705at2"/>
<name>A0A081BII2_9LACO</name>
<keyword evidence="7" id="KW-1185">Reference proteome</keyword>
<dbReference type="GO" id="GO:0008270">
    <property type="term" value="F:zinc ion binding"/>
    <property type="evidence" value="ECO:0007669"/>
    <property type="project" value="InterPro"/>
</dbReference>
<keyword evidence="3" id="KW-0378">Hydrolase</keyword>
<organism evidence="6 7">
    <name type="scientific">Secundilactobacillus oryzae JCM 18671</name>
    <dbReference type="NCBI Taxonomy" id="1291743"/>
    <lineage>
        <taxon>Bacteria</taxon>
        <taxon>Bacillati</taxon>
        <taxon>Bacillota</taxon>
        <taxon>Bacilli</taxon>
        <taxon>Lactobacillales</taxon>
        <taxon>Lactobacillaceae</taxon>
        <taxon>Secundilactobacillus</taxon>
    </lineage>
</organism>
<evidence type="ECO:0000313" key="7">
    <source>
        <dbReference type="Proteomes" id="UP000028700"/>
    </source>
</evidence>
<dbReference type="InterPro" id="IPR006026">
    <property type="entry name" value="Peptidase_Metallo"/>
</dbReference>
<dbReference type="Gene3D" id="3.40.390.10">
    <property type="entry name" value="Collagenase (Catalytic Domain)"/>
    <property type="match status" value="1"/>
</dbReference>
<keyword evidence="1" id="KW-0645">Protease</keyword>
<keyword evidence="4" id="KW-0862">Zinc</keyword>
<evidence type="ECO:0000259" key="5">
    <source>
        <dbReference type="SMART" id="SM00235"/>
    </source>
</evidence>
<sequence>MKYLSLVFWLVVLVGAGYVYQNDNIRASATEAITDISKSIDTAIPQLAEKNLITTKQTQTTEESDTAKQTPLESNITAGTLAKTYYYHFDNNVPERVRTVFEQAVAKYNATGIVKLVPGQGTKKQNQIRFFVYQKTMSEEQQGAVELGHGGPQIIQQYGFGAYTANHARSGLNVEYLQSVKLSVAMHELGHAVGLGHSDQKSSLMYPIDQGLTSLAAADIAALKTIYQTKGN</sequence>
<dbReference type="InterPro" id="IPR024079">
    <property type="entry name" value="MetalloPept_cat_dom_sf"/>
</dbReference>
<dbReference type="SMART" id="SM00235">
    <property type="entry name" value="ZnMc"/>
    <property type="match status" value="1"/>
</dbReference>
<dbReference type="Proteomes" id="UP000028700">
    <property type="component" value="Unassembled WGS sequence"/>
</dbReference>
<keyword evidence="2" id="KW-0479">Metal-binding</keyword>
<dbReference type="AlphaFoldDB" id="A0A081BII2"/>
<comment type="caution">
    <text evidence="6">The sequence shown here is derived from an EMBL/GenBank/DDBJ whole genome shotgun (WGS) entry which is preliminary data.</text>
</comment>
<evidence type="ECO:0000256" key="2">
    <source>
        <dbReference type="ARBA" id="ARBA00022723"/>
    </source>
</evidence>
<proteinExistence type="predicted"/>
<dbReference type="GO" id="GO:0031012">
    <property type="term" value="C:extracellular matrix"/>
    <property type="evidence" value="ECO:0007669"/>
    <property type="project" value="InterPro"/>
</dbReference>